<dbReference type="AlphaFoldDB" id="A0A382SGH9"/>
<organism evidence="1">
    <name type="scientific">marine metagenome</name>
    <dbReference type="NCBI Taxonomy" id="408172"/>
    <lineage>
        <taxon>unclassified sequences</taxon>
        <taxon>metagenomes</taxon>
        <taxon>ecological metagenomes</taxon>
    </lineage>
</organism>
<protein>
    <submittedName>
        <fullName evidence="1">Uncharacterized protein</fullName>
    </submittedName>
</protein>
<sequence>MGVSYENIDIEKEGLSRDGLSKITGGHT</sequence>
<dbReference type="EMBL" id="UINC01128676">
    <property type="protein sequence ID" value="SVD08585.1"/>
    <property type="molecule type" value="Genomic_DNA"/>
</dbReference>
<name>A0A382SGH9_9ZZZZ</name>
<gene>
    <name evidence="1" type="ORF">METZ01_LOCUS361439</name>
</gene>
<proteinExistence type="predicted"/>
<accession>A0A382SGH9</accession>
<reference evidence="1" key="1">
    <citation type="submission" date="2018-05" db="EMBL/GenBank/DDBJ databases">
        <authorList>
            <person name="Lanie J.A."/>
            <person name="Ng W.-L."/>
            <person name="Kazmierczak K.M."/>
            <person name="Andrzejewski T.M."/>
            <person name="Davidsen T.M."/>
            <person name="Wayne K.J."/>
            <person name="Tettelin H."/>
            <person name="Glass J.I."/>
            <person name="Rusch D."/>
            <person name="Podicherti R."/>
            <person name="Tsui H.-C.T."/>
            <person name="Winkler M.E."/>
        </authorList>
    </citation>
    <scope>NUCLEOTIDE SEQUENCE</scope>
</reference>
<feature type="non-terminal residue" evidence="1">
    <location>
        <position position="28"/>
    </location>
</feature>
<evidence type="ECO:0000313" key="1">
    <source>
        <dbReference type="EMBL" id="SVD08585.1"/>
    </source>
</evidence>